<proteinExistence type="predicted"/>
<protein>
    <submittedName>
        <fullName evidence="2">Uncharacterized protein</fullName>
    </submittedName>
</protein>
<accession>A0A9Q0QYH8</accession>
<dbReference type="EMBL" id="JAMYWD010000003">
    <property type="protein sequence ID" value="KAJ4976394.1"/>
    <property type="molecule type" value="Genomic_DNA"/>
</dbReference>
<name>A0A9Q0QYH8_9MAGN</name>
<sequence>MQCSWKNPKSKIAETILRCATACTRRRGTEELLGFRELLNNVNNIIDHCLHSPARNRRTPWLQGTPQQRQQRQQHHRPWQVVGPGRSESRRLHCQLHWRRRKMPCIFGGWGGGGNEVGDGETKQGRQG</sequence>
<organism evidence="2 3">
    <name type="scientific">Protea cynaroides</name>
    <dbReference type="NCBI Taxonomy" id="273540"/>
    <lineage>
        <taxon>Eukaryota</taxon>
        <taxon>Viridiplantae</taxon>
        <taxon>Streptophyta</taxon>
        <taxon>Embryophyta</taxon>
        <taxon>Tracheophyta</taxon>
        <taxon>Spermatophyta</taxon>
        <taxon>Magnoliopsida</taxon>
        <taxon>Proteales</taxon>
        <taxon>Proteaceae</taxon>
        <taxon>Protea</taxon>
    </lineage>
</organism>
<keyword evidence="3" id="KW-1185">Reference proteome</keyword>
<evidence type="ECO:0000256" key="1">
    <source>
        <dbReference type="SAM" id="MobiDB-lite"/>
    </source>
</evidence>
<dbReference type="Proteomes" id="UP001141806">
    <property type="component" value="Unassembled WGS sequence"/>
</dbReference>
<gene>
    <name evidence="2" type="ORF">NE237_001500</name>
</gene>
<reference evidence="2" key="1">
    <citation type="journal article" date="2023" name="Plant J.">
        <title>The genome of the king protea, Protea cynaroides.</title>
        <authorList>
            <person name="Chang J."/>
            <person name="Duong T.A."/>
            <person name="Schoeman C."/>
            <person name="Ma X."/>
            <person name="Roodt D."/>
            <person name="Barker N."/>
            <person name="Li Z."/>
            <person name="Van de Peer Y."/>
            <person name="Mizrachi E."/>
        </authorList>
    </citation>
    <scope>NUCLEOTIDE SEQUENCE</scope>
    <source>
        <tissue evidence="2">Young leaves</tissue>
    </source>
</reference>
<feature type="region of interest" description="Disordered" evidence="1">
    <location>
        <begin position="56"/>
        <end position="86"/>
    </location>
</feature>
<evidence type="ECO:0000313" key="2">
    <source>
        <dbReference type="EMBL" id="KAJ4976394.1"/>
    </source>
</evidence>
<comment type="caution">
    <text evidence="2">The sequence shown here is derived from an EMBL/GenBank/DDBJ whole genome shotgun (WGS) entry which is preliminary data.</text>
</comment>
<dbReference type="AlphaFoldDB" id="A0A9Q0QYH8"/>
<evidence type="ECO:0000313" key="3">
    <source>
        <dbReference type="Proteomes" id="UP001141806"/>
    </source>
</evidence>